<dbReference type="InterPro" id="IPR013656">
    <property type="entry name" value="PAS_4"/>
</dbReference>
<feature type="coiled-coil region" evidence="8">
    <location>
        <begin position="255"/>
        <end position="282"/>
    </location>
</feature>
<evidence type="ECO:0000313" key="13">
    <source>
        <dbReference type="Proteomes" id="UP000526501"/>
    </source>
</evidence>
<evidence type="ECO:0000259" key="11">
    <source>
        <dbReference type="PROSITE" id="PS50113"/>
    </source>
</evidence>
<evidence type="ECO:0000256" key="2">
    <source>
        <dbReference type="ARBA" id="ARBA00012438"/>
    </source>
</evidence>
<gene>
    <name evidence="12" type="ORF">H5P27_13415</name>
</gene>
<comment type="catalytic activity">
    <reaction evidence="1">
        <text>ATP + protein L-histidine = ADP + protein N-phospho-L-histidine.</text>
        <dbReference type="EC" id="2.7.13.3"/>
    </reaction>
</comment>
<name>A0A7X1B7F3_9BACT</name>
<accession>A0A7X1B7F3</accession>
<dbReference type="InterPro" id="IPR000700">
    <property type="entry name" value="PAS-assoc_C"/>
</dbReference>
<dbReference type="SUPFAM" id="SSF55874">
    <property type="entry name" value="ATPase domain of HSP90 chaperone/DNA topoisomerase II/histidine kinase"/>
    <property type="match status" value="1"/>
</dbReference>
<dbReference type="CDD" id="cd00130">
    <property type="entry name" value="PAS"/>
    <property type="match status" value="1"/>
</dbReference>
<evidence type="ECO:0000313" key="12">
    <source>
        <dbReference type="EMBL" id="MBC2607047.1"/>
    </source>
</evidence>
<dbReference type="Pfam" id="PF02518">
    <property type="entry name" value="HATPase_c"/>
    <property type="match status" value="1"/>
</dbReference>
<dbReference type="Gene3D" id="3.30.450.20">
    <property type="entry name" value="PAS domain"/>
    <property type="match status" value="2"/>
</dbReference>
<dbReference type="PRINTS" id="PR00344">
    <property type="entry name" value="BCTRLSENSOR"/>
</dbReference>
<keyword evidence="5" id="KW-0418">Kinase</keyword>
<keyword evidence="13" id="KW-1185">Reference proteome</keyword>
<dbReference type="EC" id="2.7.13.3" evidence="2"/>
<dbReference type="RefSeq" id="WP_185660911.1">
    <property type="nucleotide sequence ID" value="NZ_CAWPOO010000012.1"/>
</dbReference>
<evidence type="ECO:0000256" key="3">
    <source>
        <dbReference type="ARBA" id="ARBA00022679"/>
    </source>
</evidence>
<dbReference type="InterPro" id="IPR036890">
    <property type="entry name" value="HATPase_C_sf"/>
</dbReference>
<protein>
    <recommendedName>
        <fullName evidence="2">histidine kinase</fullName>
        <ecNumber evidence="2">2.7.13.3</ecNumber>
    </recommendedName>
</protein>
<evidence type="ECO:0000259" key="9">
    <source>
        <dbReference type="PROSITE" id="PS50109"/>
    </source>
</evidence>
<evidence type="ECO:0000256" key="1">
    <source>
        <dbReference type="ARBA" id="ARBA00000085"/>
    </source>
</evidence>
<dbReference type="SUPFAM" id="SSF55785">
    <property type="entry name" value="PYP-like sensor domain (PAS domain)"/>
    <property type="match status" value="2"/>
</dbReference>
<dbReference type="EMBL" id="JACHVC010000012">
    <property type="protein sequence ID" value="MBC2607047.1"/>
    <property type="molecule type" value="Genomic_DNA"/>
</dbReference>
<sequence length="559" mass="61822">MSIPKPATNENNPFLWQKVLDTIPDPFFAQDSDGAIIAANDSAAKLFGVDRVAQLIGNSSFPYLVPELRALVERTEPVESLGEADSSQSSEIAVQFPDGTRTFEFKQNRLIDDTGNMIGTATLAKDITKNVEDKLQIELEREQLKTLIDNIPDPVFFKDTESRYLNGNAMFATCLRANSIEDVVGKTDFDFFDYDLARSFREDEKKIMESGVGVTQEEINISPDDKVRDYQTTKTPIFGSDSDSPIGLVGIARDITELKTAREELRTRATELSKTLDKLKYAQSQLVQSEKMASLGVLTAGIAHEINNPINFVYAGVHSIAKDFEDVRAVFKKTEQLPEAENPKLAIEELDQLKKEVGFHEAFTAIDETLVDIRLGAKRITEIVSGLSKFSRLGQESWDVTNLHEDIEGVLVLLKNKTKNNIRIERDFDPNLPALVCFPSKLNQALMNLISNAIDAIDDGPGKGCIRITTQAKEKTVVVSIADDGMGMEDNVKAKVFDPFFTTKRVGKGTGLGLAITYSIIQDHGGRISLESESGKGSVFTLEIPIEQNTEESQNSKPL</sequence>
<dbReference type="InterPro" id="IPR035965">
    <property type="entry name" value="PAS-like_dom_sf"/>
</dbReference>
<dbReference type="Pfam" id="PF08448">
    <property type="entry name" value="PAS_4"/>
    <property type="match status" value="2"/>
</dbReference>
<keyword evidence="8" id="KW-0175">Coiled coil</keyword>
<reference evidence="12 13" key="1">
    <citation type="submission" date="2020-07" db="EMBL/GenBank/DDBJ databases">
        <authorList>
            <person name="Feng X."/>
        </authorList>
    </citation>
    <scope>NUCLEOTIDE SEQUENCE [LARGE SCALE GENOMIC DNA]</scope>
    <source>
        <strain evidence="12 13">JCM23202</strain>
    </source>
</reference>
<dbReference type="InterPro" id="IPR004358">
    <property type="entry name" value="Sig_transdc_His_kin-like_C"/>
</dbReference>
<dbReference type="SMART" id="SM00387">
    <property type="entry name" value="HATPase_c"/>
    <property type="match status" value="1"/>
</dbReference>
<dbReference type="PANTHER" id="PTHR43065">
    <property type="entry name" value="SENSOR HISTIDINE KINASE"/>
    <property type="match status" value="1"/>
</dbReference>
<keyword evidence="3" id="KW-0808">Transferase</keyword>
<evidence type="ECO:0000256" key="7">
    <source>
        <dbReference type="ARBA" id="ARBA00023012"/>
    </source>
</evidence>
<dbReference type="Gene3D" id="3.30.565.10">
    <property type="entry name" value="Histidine kinase-like ATPase, C-terminal domain"/>
    <property type="match status" value="1"/>
</dbReference>
<feature type="domain" description="PAS" evidence="10">
    <location>
        <begin position="18"/>
        <end position="51"/>
    </location>
</feature>
<dbReference type="PROSITE" id="PS50112">
    <property type="entry name" value="PAS"/>
    <property type="match status" value="1"/>
</dbReference>
<evidence type="ECO:0000256" key="5">
    <source>
        <dbReference type="ARBA" id="ARBA00022777"/>
    </source>
</evidence>
<evidence type="ECO:0000256" key="6">
    <source>
        <dbReference type="ARBA" id="ARBA00022840"/>
    </source>
</evidence>
<dbReference type="InterPro" id="IPR005467">
    <property type="entry name" value="His_kinase_dom"/>
</dbReference>
<dbReference type="PROSITE" id="PS50109">
    <property type="entry name" value="HIS_KIN"/>
    <property type="match status" value="1"/>
</dbReference>
<dbReference type="GO" id="GO:0004673">
    <property type="term" value="F:protein histidine kinase activity"/>
    <property type="evidence" value="ECO:0007669"/>
    <property type="project" value="UniProtKB-EC"/>
</dbReference>
<proteinExistence type="predicted"/>
<dbReference type="InterPro" id="IPR003594">
    <property type="entry name" value="HATPase_dom"/>
</dbReference>
<dbReference type="GO" id="GO:0005524">
    <property type="term" value="F:ATP binding"/>
    <property type="evidence" value="ECO:0007669"/>
    <property type="project" value="UniProtKB-KW"/>
</dbReference>
<dbReference type="NCBIfam" id="TIGR00229">
    <property type="entry name" value="sensory_box"/>
    <property type="match status" value="2"/>
</dbReference>
<comment type="caution">
    <text evidence="12">The sequence shown here is derived from an EMBL/GenBank/DDBJ whole genome shotgun (WGS) entry which is preliminary data.</text>
</comment>
<dbReference type="InterPro" id="IPR000014">
    <property type="entry name" value="PAS"/>
</dbReference>
<organism evidence="12 13">
    <name type="scientific">Pelagicoccus albus</name>
    <dbReference type="NCBI Taxonomy" id="415222"/>
    <lineage>
        <taxon>Bacteria</taxon>
        <taxon>Pseudomonadati</taxon>
        <taxon>Verrucomicrobiota</taxon>
        <taxon>Opitutia</taxon>
        <taxon>Puniceicoccales</taxon>
        <taxon>Pelagicoccaceae</taxon>
        <taxon>Pelagicoccus</taxon>
    </lineage>
</organism>
<evidence type="ECO:0000256" key="8">
    <source>
        <dbReference type="SAM" id="Coils"/>
    </source>
</evidence>
<dbReference type="PANTHER" id="PTHR43065:SF46">
    <property type="entry name" value="C4-DICARBOXYLATE TRANSPORT SENSOR PROTEIN DCTB"/>
    <property type="match status" value="1"/>
</dbReference>
<dbReference type="Proteomes" id="UP000526501">
    <property type="component" value="Unassembled WGS sequence"/>
</dbReference>
<feature type="domain" description="PAC" evidence="11">
    <location>
        <begin position="214"/>
        <end position="267"/>
    </location>
</feature>
<evidence type="ECO:0000256" key="4">
    <source>
        <dbReference type="ARBA" id="ARBA00022741"/>
    </source>
</evidence>
<keyword evidence="4" id="KW-0547">Nucleotide-binding</keyword>
<evidence type="ECO:0000259" key="10">
    <source>
        <dbReference type="PROSITE" id="PS50112"/>
    </source>
</evidence>
<keyword evidence="6" id="KW-0067">ATP-binding</keyword>
<dbReference type="Gene3D" id="1.10.287.130">
    <property type="match status" value="1"/>
</dbReference>
<dbReference type="SMART" id="SM00091">
    <property type="entry name" value="PAS"/>
    <property type="match status" value="2"/>
</dbReference>
<dbReference type="AlphaFoldDB" id="A0A7X1B7F3"/>
<dbReference type="PROSITE" id="PS50113">
    <property type="entry name" value="PAC"/>
    <property type="match status" value="1"/>
</dbReference>
<dbReference type="GO" id="GO:0000160">
    <property type="term" value="P:phosphorelay signal transduction system"/>
    <property type="evidence" value="ECO:0007669"/>
    <property type="project" value="UniProtKB-KW"/>
</dbReference>
<feature type="domain" description="Histidine kinase" evidence="9">
    <location>
        <begin position="301"/>
        <end position="548"/>
    </location>
</feature>
<keyword evidence="7" id="KW-0902">Two-component regulatory system</keyword>